<accession>A0A830GED1</accession>
<comment type="caution">
    <text evidence="2">The sequence shown here is derived from an EMBL/GenBank/DDBJ whole genome shotgun (WGS) entry which is preliminary data.</text>
</comment>
<name>A0A830GED1_9EURY</name>
<keyword evidence="1" id="KW-0812">Transmembrane</keyword>
<sequence length="68" mass="7599">MAEGVGEQPRFGGYWVGVSGIVCKLVCLSFYFFVEAFDSIPIPVCDVLESEALATECFLKLWRAINEF</sequence>
<protein>
    <submittedName>
        <fullName evidence="2">Uncharacterized protein</fullName>
    </submittedName>
</protein>
<reference evidence="2 3" key="1">
    <citation type="journal article" date="2019" name="Int. J. Syst. Evol. Microbiol.">
        <title>The Global Catalogue of Microorganisms (GCM) 10K type strain sequencing project: providing services to taxonomists for standard genome sequencing and annotation.</title>
        <authorList>
            <consortium name="The Broad Institute Genomics Platform"/>
            <consortium name="The Broad Institute Genome Sequencing Center for Infectious Disease"/>
            <person name="Wu L."/>
            <person name="Ma J."/>
        </authorList>
    </citation>
    <scope>NUCLEOTIDE SEQUENCE [LARGE SCALE GENOMIC DNA]</scope>
    <source>
        <strain evidence="2 3">JCM 16331</strain>
    </source>
</reference>
<keyword evidence="3" id="KW-1185">Reference proteome</keyword>
<dbReference type="AlphaFoldDB" id="A0A830GED1"/>
<dbReference type="Proteomes" id="UP000608850">
    <property type="component" value="Unassembled WGS sequence"/>
</dbReference>
<evidence type="ECO:0000313" key="2">
    <source>
        <dbReference type="EMBL" id="GGN26384.1"/>
    </source>
</evidence>
<evidence type="ECO:0000256" key="1">
    <source>
        <dbReference type="SAM" id="Phobius"/>
    </source>
</evidence>
<evidence type="ECO:0000313" key="3">
    <source>
        <dbReference type="Proteomes" id="UP000608850"/>
    </source>
</evidence>
<proteinExistence type="predicted"/>
<organism evidence="2 3">
    <name type="scientific">Halarchaeum nitratireducens</name>
    <dbReference type="NCBI Taxonomy" id="489913"/>
    <lineage>
        <taxon>Archaea</taxon>
        <taxon>Methanobacteriati</taxon>
        <taxon>Methanobacteriota</taxon>
        <taxon>Stenosarchaea group</taxon>
        <taxon>Halobacteria</taxon>
        <taxon>Halobacteriales</taxon>
        <taxon>Halobacteriaceae</taxon>
    </lineage>
</organism>
<feature type="transmembrane region" description="Helical" evidence="1">
    <location>
        <begin position="12"/>
        <end position="34"/>
    </location>
</feature>
<gene>
    <name evidence="2" type="ORF">GCM10009021_30880</name>
</gene>
<dbReference type="EMBL" id="BMOQ01000012">
    <property type="protein sequence ID" value="GGN26384.1"/>
    <property type="molecule type" value="Genomic_DNA"/>
</dbReference>
<keyword evidence="1" id="KW-1133">Transmembrane helix</keyword>
<keyword evidence="1" id="KW-0472">Membrane</keyword>